<dbReference type="Gene3D" id="2.60.40.10">
    <property type="entry name" value="Immunoglobulins"/>
    <property type="match status" value="1"/>
</dbReference>
<proteinExistence type="predicted"/>
<keyword evidence="2" id="KW-1133">Transmembrane helix</keyword>
<feature type="compositionally biased region" description="Low complexity" evidence="1">
    <location>
        <begin position="157"/>
        <end position="168"/>
    </location>
</feature>
<feature type="region of interest" description="Disordered" evidence="1">
    <location>
        <begin position="351"/>
        <end position="432"/>
    </location>
</feature>
<organism evidence="4 5">
    <name type="scientific">Candidatus Magasanikbacteria bacterium CG_4_10_14_0_2_um_filter_33_14</name>
    <dbReference type="NCBI Taxonomy" id="1974636"/>
    <lineage>
        <taxon>Bacteria</taxon>
        <taxon>Candidatus Magasanikiibacteriota</taxon>
    </lineage>
</organism>
<feature type="region of interest" description="Disordered" evidence="1">
    <location>
        <begin position="132"/>
        <end position="172"/>
    </location>
</feature>
<feature type="compositionally biased region" description="Pro residues" evidence="1">
    <location>
        <begin position="145"/>
        <end position="156"/>
    </location>
</feature>
<feature type="transmembrane region" description="Helical" evidence="2">
    <location>
        <begin position="524"/>
        <end position="545"/>
    </location>
</feature>
<gene>
    <name evidence="4" type="ORF">COX80_05435</name>
</gene>
<comment type="caution">
    <text evidence="4">The sequence shown here is derived from an EMBL/GenBank/DDBJ whole genome shotgun (WGS) entry which is preliminary data.</text>
</comment>
<dbReference type="Pfam" id="PF19077">
    <property type="entry name" value="Big_13"/>
    <property type="match status" value="1"/>
</dbReference>
<feature type="compositionally biased region" description="Acidic residues" evidence="1">
    <location>
        <begin position="365"/>
        <end position="386"/>
    </location>
</feature>
<dbReference type="EMBL" id="PFPL01000070">
    <property type="protein sequence ID" value="PIZ94924.1"/>
    <property type="molecule type" value="Genomic_DNA"/>
</dbReference>
<reference evidence="5" key="1">
    <citation type="submission" date="2017-09" db="EMBL/GenBank/DDBJ databases">
        <title>Depth-based differentiation of microbial function through sediment-hosted aquifers and enrichment of novel symbionts in the deep terrestrial subsurface.</title>
        <authorList>
            <person name="Probst A.J."/>
            <person name="Ladd B."/>
            <person name="Jarett J.K."/>
            <person name="Geller-Mcgrath D.E."/>
            <person name="Sieber C.M.K."/>
            <person name="Emerson J.B."/>
            <person name="Anantharaman K."/>
            <person name="Thomas B.C."/>
            <person name="Malmstrom R."/>
            <person name="Stieglmeier M."/>
            <person name="Klingl A."/>
            <person name="Woyke T."/>
            <person name="Ryan C.M."/>
            <person name="Banfield J.F."/>
        </authorList>
    </citation>
    <scope>NUCLEOTIDE SEQUENCE [LARGE SCALE GENOMIC DNA]</scope>
</reference>
<keyword evidence="2" id="KW-0812">Transmembrane</keyword>
<sequence>MKRRLTIFLSFLLFVFLLPTTIFAGTILASHYYAWSNNVGWISFKDTVVSDSALTGYAWSSTNGWIKMNPSNGGVANDGQGNLSGYAWGEGLGWINFSGVSISSGVFSGNATGDSIGTLTFDCTNCDVQTDWAPTPTSGGGGGSTPPPVEDPPPVETTPTTTEENLPTGAIQINNGGQYTNNLIINLDFVTDYVDSYAISNSNNFSNATFLDIVSSTQFTLSSGDGNKNVYVRFKNQYGIVDASDSIILDTTAPNIPIISQIDNGVENGVAIRPPKIYGTAEANAQIIITKTTIGTQASGVVSLAEVSTYTTNANAQGNWSYTFSSIFSPGNYSLSAKAKDAAGNISGASLTSNLSIPAPQVENPPEEIPPEEVPPEENQPPEETENINNTENTETTDSNTGNTGDGVSSGGNTTDNTEVDTIPITGGTNSSSTIEKIFSSSTIPNIVESVKNTVENVQEKINNVTDSITKNVQIATKKVSENVQIITNKVAEVVNNPEVEKVNKTVVTPVVATVAVVNVASSGFGFVNIVNLFRVFFGQFFLVFRRKKQKKWGVLYNAFTKKPIDLASVRLIDVATNKVVRSVVTDTDGRYILSAQPGNYKIQVTKNGYTGFSEHLQNVSEDSAFINLYHGEDIKVSDASEINYNIPLDPIEKDRSYLQIMRDKSHKVVRSVLSTIGLVFSVVSFIITPVWWVGALVIFQFVLFMTIRHFSFVKLPSSFGVITAHGEEKPLSNVAVRVFDAAFNKLIETTVSDRKGRYAVLLGPSKYYVTYEKEKYDKKKSPLLDFSSKVTQGTGGILVRDESLKKLDLEKEKK</sequence>
<evidence type="ECO:0000313" key="4">
    <source>
        <dbReference type="EMBL" id="PIZ94924.1"/>
    </source>
</evidence>
<dbReference type="SUPFAM" id="SSF49464">
    <property type="entry name" value="Carboxypeptidase regulatory domain-like"/>
    <property type="match status" value="2"/>
</dbReference>
<protein>
    <recommendedName>
        <fullName evidence="3">Bacterial Ig-like domain-containing protein</fullName>
    </recommendedName>
</protein>
<dbReference type="InterPro" id="IPR008969">
    <property type="entry name" value="CarboxyPept-like_regulatory"/>
</dbReference>
<evidence type="ECO:0000256" key="1">
    <source>
        <dbReference type="SAM" id="MobiDB-lite"/>
    </source>
</evidence>
<dbReference type="InterPro" id="IPR013783">
    <property type="entry name" value="Ig-like_fold"/>
</dbReference>
<feature type="compositionally biased region" description="Low complexity" evidence="1">
    <location>
        <begin position="387"/>
        <end position="397"/>
    </location>
</feature>
<evidence type="ECO:0000313" key="5">
    <source>
        <dbReference type="Proteomes" id="UP000231453"/>
    </source>
</evidence>
<dbReference type="Proteomes" id="UP000231453">
    <property type="component" value="Unassembled WGS sequence"/>
</dbReference>
<dbReference type="Gene3D" id="2.60.40.1120">
    <property type="entry name" value="Carboxypeptidase-like, regulatory domain"/>
    <property type="match status" value="2"/>
</dbReference>
<evidence type="ECO:0000259" key="3">
    <source>
        <dbReference type="Pfam" id="PF19077"/>
    </source>
</evidence>
<feature type="domain" description="Bacterial Ig-like" evidence="3">
    <location>
        <begin position="295"/>
        <end position="350"/>
    </location>
</feature>
<name>A0A2M7V817_9BACT</name>
<dbReference type="AlphaFoldDB" id="A0A2M7V817"/>
<evidence type="ECO:0000256" key="2">
    <source>
        <dbReference type="SAM" id="Phobius"/>
    </source>
</evidence>
<dbReference type="Pfam" id="PF13620">
    <property type="entry name" value="CarboxypepD_reg"/>
    <property type="match status" value="1"/>
</dbReference>
<feature type="transmembrane region" description="Helical" evidence="2">
    <location>
        <begin position="669"/>
        <end position="688"/>
    </location>
</feature>
<accession>A0A2M7V817</accession>
<dbReference type="InterPro" id="IPR044016">
    <property type="entry name" value="Big_13"/>
</dbReference>
<keyword evidence="2" id="KW-0472">Membrane</keyword>